<dbReference type="OrthoDB" id="9788336at2"/>
<dbReference type="GO" id="GO:0003735">
    <property type="term" value="F:structural constituent of ribosome"/>
    <property type="evidence" value="ECO:0007669"/>
    <property type="project" value="InterPro"/>
</dbReference>
<feature type="domain" description="Ribosomal protein L9" evidence="9">
    <location>
        <begin position="13"/>
        <end position="40"/>
    </location>
</feature>
<evidence type="ECO:0000256" key="8">
    <source>
        <dbReference type="SAM" id="MobiDB-lite"/>
    </source>
</evidence>
<feature type="region of interest" description="Disordered" evidence="8">
    <location>
        <begin position="43"/>
        <end position="62"/>
    </location>
</feature>
<evidence type="ECO:0000256" key="2">
    <source>
        <dbReference type="ARBA" id="ARBA00022730"/>
    </source>
</evidence>
<dbReference type="STRING" id="766136.BHF68_03755"/>
<dbReference type="GO" id="GO:0006412">
    <property type="term" value="P:translation"/>
    <property type="evidence" value="ECO:0007669"/>
    <property type="project" value="UniProtKB-UniRule"/>
</dbReference>
<dbReference type="InterPro" id="IPR036935">
    <property type="entry name" value="Ribosomal_bL9_N_sf"/>
</dbReference>
<dbReference type="AlphaFoldDB" id="A0A1E5G2Q1"/>
<dbReference type="Gene3D" id="3.10.430.100">
    <property type="entry name" value="Ribosomal protein L9, C-terminal domain"/>
    <property type="match status" value="1"/>
</dbReference>
<dbReference type="HAMAP" id="MF_00503">
    <property type="entry name" value="Ribosomal_bL9"/>
    <property type="match status" value="1"/>
</dbReference>
<gene>
    <name evidence="7" type="primary">rplI</name>
    <name evidence="10" type="ORF">BHF68_03755</name>
</gene>
<dbReference type="RefSeq" id="WP_069642736.1">
    <property type="nucleotide sequence ID" value="NZ_MIJE01000011.1"/>
</dbReference>
<sequence length="147" mass="16391">MKVIFLADVKGKGKKGEVKEVAEGYARNFLFPKNLAVEANKANVSQLEQQKDSEKKKQQRELEEAKQLAKKIDEVSIVIKTKAGEGGRLYGAVTTKHIADELKKQNLKIDKRKINLADAIRTLGTTKVEVKVYPKVTGTLTVQVIEE</sequence>
<dbReference type="SUPFAM" id="SSF55658">
    <property type="entry name" value="L9 N-domain-like"/>
    <property type="match status" value="1"/>
</dbReference>
<dbReference type="EMBL" id="MIJE01000011">
    <property type="protein sequence ID" value="OEF97338.1"/>
    <property type="molecule type" value="Genomic_DNA"/>
</dbReference>
<dbReference type="Gene3D" id="3.40.5.10">
    <property type="entry name" value="Ribosomal protein L9, N-terminal domain"/>
    <property type="match status" value="1"/>
</dbReference>
<comment type="function">
    <text evidence="7">Binds to the 23S rRNA.</text>
</comment>
<dbReference type="InterPro" id="IPR009027">
    <property type="entry name" value="Ribosomal_bL9/RNase_H1_N"/>
</dbReference>
<comment type="similarity">
    <text evidence="1 7">Belongs to the bacterial ribosomal protein bL9 family.</text>
</comment>
<keyword evidence="11" id="KW-1185">Reference proteome</keyword>
<dbReference type="InterPro" id="IPR020070">
    <property type="entry name" value="Ribosomal_bL9_N"/>
</dbReference>
<evidence type="ECO:0000256" key="3">
    <source>
        <dbReference type="ARBA" id="ARBA00022884"/>
    </source>
</evidence>
<organism evidence="10 11">
    <name type="scientific">Desulfuribacillus alkaliarsenatis</name>
    <dbReference type="NCBI Taxonomy" id="766136"/>
    <lineage>
        <taxon>Bacteria</taxon>
        <taxon>Bacillati</taxon>
        <taxon>Bacillota</taxon>
        <taxon>Desulfuribacillia</taxon>
        <taxon>Desulfuribacillales</taxon>
        <taxon>Desulfuribacillaceae</taxon>
        <taxon>Desulfuribacillus</taxon>
    </lineage>
</organism>
<dbReference type="SUPFAM" id="SSF55653">
    <property type="entry name" value="Ribosomal protein L9 C-domain"/>
    <property type="match status" value="1"/>
</dbReference>
<keyword evidence="5 7" id="KW-0687">Ribonucleoprotein</keyword>
<dbReference type="InterPro" id="IPR000244">
    <property type="entry name" value="Ribosomal_bL9"/>
</dbReference>
<keyword evidence="3 7" id="KW-0694">RNA-binding</keyword>
<evidence type="ECO:0000256" key="6">
    <source>
        <dbReference type="ARBA" id="ARBA00035292"/>
    </source>
</evidence>
<keyword evidence="4 7" id="KW-0689">Ribosomal protein</keyword>
<evidence type="ECO:0000313" key="11">
    <source>
        <dbReference type="Proteomes" id="UP000094296"/>
    </source>
</evidence>
<dbReference type="PANTHER" id="PTHR21368">
    <property type="entry name" value="50S RIBOSOMAL PROTEIN L9"/>
    <property type="match status" value="1"/>
</dbReference>
<evidence type="ECO:0000256" key="7">
    <source>
        <dbReference type="HAMAP-Rule" id="MF_00503"/>
    </source>
</evidence>
<dbReference type="InterPro" id="IPR020594">
    <property type="entry name" value="Ribosomal_bL9_bac/chp"/>
</dbReference>
<dbReference type="FunFam" id="3.40.5.10:FF:000002">
    <property type="entry name" value="50S ribosomal protein L9"/>
    <property type="match status" value="1"/>
</dbReference>
<dbReference type="GO" id="GO:0019843">
    <property type="term" value="F:rRNA binding"/>
    <property type="evidence" value="ECO:0007669"/>
    <property type="project" value="UniProtKB-UniRule"/>
</dbReference>
<protein>
    <recommendedName>
        <fullName evidence="6 7">Large ribosomal subunit protein bL9</fullName>
    </recommendedName>
</protein>
<dbReference type="Proteomes" id="UP000094296">
    <property type="component" value="Unassembled WGS sequence"/>
</dbReference>
<dbReference type="GO" id="GO:1990904">
    <property type="term" value="C:ribonucleoprotein complex"/>
    <property type="evidence" value="ECO:0007669"/>
    <property type="project" value="UniProtKB-KW"/>
</dbReference>
<evidence type="ECO:0000313" key="10">
    <source>
        <dbReference type="EMBL" id="OEF97338.1"/>
    </source>
</evidence>
<evidence type="ECO:0000256" key="4">
    <source>
        <dbReference type="ARBA" id="ARBA00022980"/>
    </source>
</evidence>
<name>A0A1E5G2Q1_9FIRM</name>
<dbReference type="Pfam" id="PF03948">
    <property type="entry name" value="Ribosomal_L9_C"/>
    <property type="match status" value="1"/>
</dbReference>
<dbReference type="Pfam" id="PF01281">
    <property type="entry name" value="Ribosomal_L9_N"/>
    <property type="match status" value="1"/>
</dbReference>
<dbReference type="NCBIfam" id="TIGR00158">
    <property type="entry name" value="L9"/>
    <property type="match status" value="1"/>
</dbReference>
<evidence type="ECO:0000259" key="9">
    <source>
        <dbReference type="PROSITE" id="PS00651"/>
    </source>
</evidence>
<proteinExistence type="inferred from homology"/>
<feature type="compositionally biased region" description="Basic and acidic residues" evidence="8">
    <location>
        <begin position="49"/>
        <end position="62"/>
    </location>
</feature>
<evidence type="ECO:0000256" key="1">
    <source>
        <dbReference type="ARBA" id="ARBA00010605"/>
    </source>
</evidence>
<reference evidence="10 11" key="1">
    <citation type="submission" date="2016-09" db="EMBL/GenBank/DDBJ databases">
        <title>Draft genome sequence for the type strain of Desulfuribacillus alkaliarsenatis AHT28, an obligately anaerobic, sulfidogenic bacterium isolated from Russian soda lake sediments.</title>
        <authorList>
            <person name="Abin C.A."/>
            <person name="Hollibaugh J.T."/>
        </authorList>
    </citation>
    <scope>NUCLEOTIDE SEQUENCE [LARGE SCALE GENOMIC DNA]</scope>
    <source>
        <strain evidence="10 11">AHT28</strain>
    </source>
</reference>
<comment type="caution">
    <text evidence="10">The sequence shown here is derived from an EMBL/GenBank/DDBJ whole genome shotgun (WGS) entry which is preliminary data.</text>
</comment>
<dbReference type="GO" id="GO:0005840">
    <property type="term" value="C:ribosome"/>
    <property type="evidence" value="ECO:0007669"/>
    <property type="project" value="UniProtKB-KW"/>
</dbReference>
<evidence type="ECO:0000256" key="5">
    <source>
        <dbReference type="ARBA" id="ARBA00023274"/>
    </source>
</evidence>
<accession>A0A1E5G2Q1</accession>
<dbReference type="PROSITE" id="PS00651">
    <property type="entry name" value="RIBOSOMAL_L9"/>
    <property type="match status" value="1"/>
</dbReference>
<dbReference type="InterPro" id="IPR020069">
    <property type="entry name" value="Ribosomal_bL9_C"/>
</dbReference>
<dbReference type="InterPro" id="IPR036791">
    <property type="entry name" value="Ribosomal_bL9_C_sf"/>
</dbReference>
<keyword evidence="2 7" id="KW-0699">rRNA-binding</keyword>